<dbReference type="AlphaFoldDB" id="K2J9R8"/>
<protein>
    <recommendedName>
        <fullName evidence="3">Cell division protein ZipA</fullName>
    </recommendedName>
</protein>
<proteinExistence type="predicted"/>
<dbReference type="PATRIC" id="fig|745411.4.peg.3745"/>
<evidence type="ECO:0008006" key="3">
    <source>
        <dbReference type="Google" id="ProtNLM"/>
    </source>
</evidence>
<dbReference type="Proteomes" id="UP000006755">
    <property type="component" value="Unassembled WGS sequence"/>
</dbReference>
<sequence length="161" mass="17676">MVPRLHFFCGLAGAGKSTLARQLAEAPGHLLLSEDQWLASLYGLELNTLADYGRLAPRLRTALSPHLLALLEQGLSLVLDFPLNTKASRAWAKDLVAQSALPHQLHWLDLAQPQCLERLLARNARGEHPFAPTQEQFSALCGYFEAPGADEGFCLLRHQSG</sequence>
<dbReference type="eggNOG" id="COG0645">
    <property type="taxonomic scope" value="Bacteria"/>
</dbReference>
<dbReference type="Pfam" id="PF13671">
    <property type="entry name" value="AAA_33"/>
    <property type="match status" value="1"/>
</dbReference>
<dbReference type="Gene3D" id="3.40.50.300">
    <property type="entry name" value="P-loop containing nucleotide triphosphate hydrolases"/>
    <property type="match status" value="1"/>
</dbReference>
<organism evidence="1 2">
    <name type="scientific">Gallaecimonas xiamenensis 3-C-1</name>
    <dbReference type="NCBI Taxonomy" id="745411"/>
    <lineage>
        <taxon>Bacteria</taxon>
        <taxon>Pseudomonadati</taxon>
        <taxon>Pseudomonadota</taxon>
        <taxon>Gammaproteobacteria</taxon>
        <taxon>Enterobacterales</taxon>
        <taxon>Gallaecimonadaceae</taxon>
        <taxon>Gallaecimonas</taxon>
    </lineage>
</organism>
<evidence type="ECO:0000313" key="1">
    <source>
        <dbReference type="EMBL" id="EKE67174.1"/>
    </source>
</evidence>
<evidence type="ECO:0000313" key="2">
    <source>
        <dbReference type="Proteomes" id="UP000006755"/>
    </source>
</evidence>
<dbReference type="RefSeq" id="WP_008486895.1">
    <property type="nucleotide sequence ID" value="NZ_AMRI01000058.1"/>
</dbReference>
<name>K2J9R8_9GAMM</name>
<comment type="caution">
    <text evidence="1">The sequence shown here is derived from an EMBL/GenBank/DDBJ whole genome shotgun (WGS) entry which is preliminary data.</text>
</comment>
<accession>K2J9R8</accession>
<dbReference type="SUPFAM" id="SSF52540">
    <property type="entry name" value="P-loop containing nucleoside triphosphate hydrolases"/>
    <property type="match status" value="1"/>
</dbReference>
<gene>
    <name evidence="1" type="ORF">B3C1_19153</name>
</gene>
<dbReference type="STRING" id="745411.B3C1_19153"/>
<keyword evidence="2" id="KW-1185">Reference proteome</keyword>
<dbReference type="OrthoDB" id="531205at2"/>
<dbReference type="InterPro" id="IPR027417">
    <property type="entry name" value="P-loop_NTPase"/>
</dbReference>
<reference evidence="1 2" key="1">
    <citation type="journal article" date="2012" name="J. Bacteriol.">
        <title>Genome Sequence of Gallaecimonas xiamenensis Type Strain 3-C-1.</title>
        <authorList>
            <person name="Lai Q."/>
            <person name="Wang L."/>
            <person name="Wang W."/>
            <person name="Shao Z."/>
        </authorList>
    </citation>
    <scope>NUCLEOTIDE SEQUENCE [LARGE SCALE GENOMIC DNA]</scope>
    <source>
        <strain evidence="1 2">3-C-1</strain>
    </source>
</reference>
<dbReference type="EMBL" id="AMRI01000058">
    <property type="protein sequence ID" value="EKE67174.1"/>
    <property type="molecule type" value="Genomic_DNA"/>
</dbReference>